<dbReference type="Proteomes" id="UP000239757">
    <property type="component" value="Unassembled WGS sequence"/>
</dbReference>
<dbReference type="GO" id="GO:0005634">
    <property type="term" value="C:nucleus"/>
    <property type="evidence" value="ECO:0007669"/>
    <property type="project" value="TreeGrafter"/>
</dbReference>
<dbReference type="EMBL" id="KZ665061">
    <property type="protein sequence ID" value="PPS01741.1"/>
    <property type="molecule type" value="Genomic_DNA"/>
</dbReference>
<dbReference type="InterPro" id="IPR044823">
    <property type="entry name" value="ASIL1/2-like"/>
</dbReference>
<name>A0A2P5XEK4_GOSBA</name>
<evidence type="ECO:0000313" key="2">
    <source>
        <dbReference type="Proteomes" id="UP000239757"/>
    </source>
</evidence>
<evidence type="ECO:0000313" key="1">
    <source>
        <dbReference type="EMBL" id="PPS01741.1"/>
    </source>
</evidence>
<dbReference type="OrthoDB" id="2019351at2759"/>
<dbReference type="AlphaFoldDB" id="A0A2P5XEK4"/>
<gene>
    <name evidence="1" type="ORF">GOBAR_AA18909</name>
</gene>
<dbReference type="SMR" id="A0A2P5XEK4"/>
<dbReference type="GO" id="GO:0000976">
    <property type="term" value="F:transcription cis-regulatory region binding"/>
    <property type="evidence" value="ECO:0007669"/>
    <property type="project" value="TreeGrafter"/>
</dbReference>
<accession>A0A2P5XEK4</accession>
<dbReference type="PANTHER" id="PTHR31307">
    <property type="entry name" value="TRIHELIX TRANSCRIPTION FACTOR ASIL2"/>
    <property type="match status" value="1"/>
</dbReference>
<proteinExistence type="predicted"/>
<organism evidence="1 2">
    <name type="scientific">Gossypium barbadense</name>
    <name type="common">Sea Island cotton</name>
    <name type="synonym">Hibiscus barbadensis</name>
    <dbReference type="NCBI Taxonomy" id="3634"/>
    <lineage>
        <taxon>Eukaryota</taxon>
        <taxon>Viridiplantae</taxon>
        <taxon>Streptophyta</taxon>
        <taxon>Embryophyta</taxon>
        <taxon>Tracheophyta</taxon>
        <taxon>Spermatophyta</taxon>
        <taxon>Magnoliopsida</taxon>
        <taxon>eudicotyledons</taxon>
        <taxon>Gunneridae</taxon>
        <taxon>Pentapetalae</taxon>
        <taxon>rosids</taxon>
        <taxon>malvids</taxon>
        <taxon>Malvales</taxon>
        <taxon>Malvaceae</taxon>
        <taxon>Malvoideae</taxon>
        <taxon>Gossypium</taxon>
    </lineage>
</organism>
<reference evidence="1 2" key="1">
    <citation type="submission" date="2015-01" db="EMBL/GenBank/DDBJ databases">
        <title>Genome of allotetraploid Gossypium barbadense reveals genomic plasticity and fiber elongation in cotton evolution.</title>
        <authorList>
            <person name="Chen X."/>
            <person name="Liu X."/>
            <person name="Zhao B."/>
            <person name="Zheng H."/>
            <person name="Hu Y."/>
            <person name="Lu G."/>
            <person name="Yang C."/>
            <person name="Chen J."/>
            <person name="Shan C."/>
            <person name="Zhang L."/>
            <person name="Zhou Y."/>
            <person name="Wang L."/>
            <person name="Guo W."/>
            <person name="Bai Y."/>
            <person name="Ruan J."/>
            <person name="Shangguan X."/>
            <person name="Mao Y."/>
            <person name="Jiang J."/>
            <person name="Zhu Y."/>
            <person name="Lei J."/>
            <person name="Kang H."/>
            <person name="Chen S."/>
            <person name="He X."/>
            <person name="Wang R."/>
            <person name="Wang Y."/>
            <person name="Chen J."/>
            <person name="Wang L."/>
            <person name="Yu S."/>
            <person name="Wang B."/>
            <person name="Wei J."/>
            <person name="Song S."/>
            <person name="Lu X."/>
            <person name="Gao Z."/>
            <person name="Gu W."/>
            <person name="Deng X."/>
            <person name="Ma D."/>
            <person name="Wang S."/>
            <person name="Liang W."/>
            <person name="Fang L."/>
            <person name="Cai C."/>
            <person name="Zhu X."/>
            <person name="Zhou B."/>
            <person name="Zhang Y."/>
            <person name="Chen Z."/>
            <person name="Xu S."/>
            <person name="Zhu R."/>
            <person name="Wang S."/>
            <person name="Zhang T."/>
            <person name="Zhao G."/>
        </authorList>
    </citation>
    <scope>NUCLEOTIDE SEQUENCE [LARGE SCALE GENOMIC DNA]</scope>
    <source>
        <strain evidence="2">cv. Xinhai21</strain>
        <tissue evidence="1">Leaf</tissue>
    </source>
</reference>
<protein>
    <submittedName>
        <fullName evidence="1">Uncharacterized protein</fullName>
    </submittedName>
</protein>
<dbReference type="PANTHER" id="PTHR31307:SF40">
    <property type="entry name" value="TRIHELIX TRANSCRIPTION FACTOR ENAP1-RELATED"/>
    <property type="match status" value="1"/>
</dbReference>
<sequence length="131" mass="15386">MDSLIGGDKKLTGFTFMLKSKSKSGVKSTESHRRLEDVGLSNEASFSELARSILKFREIYERIKSWKQHQMMELEKQRIEFTKDVEFQRMKMLVGAQLEMEKSKREKHFNCSALINLLHLLYPCLNFTSFD</sequence>